<dbReference type="OrthoDB" id="711065at2"/>
<dbReference type="Proteomes" id="UP000297225">
    <property type="component" value="Unassembled WGS sequence"/>
</dbReference>
<dbReference type="GeneID" id="66796877"/>
<dbReference type="STRING" id="1122973.GCA_000379925_00605"/>
<dbReference type="EMBL" id="SPNC01000073">
    <property type="protein sequence ID" value="TFH94976.1"/>
    <property type="molecule type" value="Genomic_DNA"/>
</dbReference>
<name>A0A4Y8WPH7_9PORP</name>
<organism evidence="1 2">
    <name type="scientific">Porphyromonas levii</name>
    <dbReference type="NCBI Taxonomy" id="28114"/>
    <lineage>
        <taxon>Bacteria</taxon>
        <taxon>Pseudomonadati</taxon>
        <taxon>Bacteroidota</taxon>
        <taxon>Bacteroidia</taxon>
        <taxon>Bacteroidales</taxon>
        <taxon>Porphyromonadaceae</taxon>
        <taxon>Porphyromonas</taxon>
    </lineage>
</organism>
<comment type="caution">
    <text evidence="1">The sequence shown here is derived from an EMBL/GenBank/DDBJ whole genome shotgun (WGS) entry which is preliminary data.</text>
</comment>
<protein>
    <submittedName>
        <fullName evidence="1">DUF340 domain-containing protein</fullName>
    </submittedName>
</protein>
<keyword evidence="2" id="KW-1185">Reference proteome</keyword>
<reference evidence="1 2" key="1">
    <citation type="submission" date="2019-03" db="EMBL/GenBank/DDBJ databases">
        <title>Porphyromonas levii Isolated from the Uterus of Dairy Cows.</title>
        <authorList>
            <person name="Francis A.M."/>
        </authorList>
    </citation>
    <scope>NUCLEOTIDE SEQUENCE [LARGE SCALE GENOMIC DNA]</scope>
    <source>
        <strain evidence="1 2">AF5678</strain>
    </source>
</reference>
<dbReference type="RefSeq" id="WP_018357867.1">
    <property type="nucleotide sequence ID" value="NZ_CP197400.1"/>
</dbReference>
<dbReference type="Pfam" id="PF03956">
    <property type="entry name" value="Lys_export"/>
    <property type="match status" value="1"/>
</dbReference>
<evidence type="ECO:0000313" key="1">
    <source>
        <dbReference type="EMBL" id="TFH94976.1"/>
    </source>
</evidence>
<dbReference type="GO" id="GO:0015661">
    <property type="term" value="F:L-lysine efflux transmembrane transporter activity"/>
    <property type="evidence" value="ECO:0007669"/>
    <property type="project" value="InterPro"/>
</dbReference>
<evidence type="ECO:0000313" key="2">
    <source>
        <dbReference type="Proteomes" id="UP000297225"/>
    </source>
</evidence>
<gene>
    <name evidence="1" type="ORF">E4P47_05580</name>
</gene>
<dbReference type="AlphaFoldDB" id="A0A4Y8WPH7"/>
<accession>A0A4Y8WPH7</accession>
<sequence>MFKVVAFMLLGVGTGWLLRRWRMKWISQVTMLLICLLLIVLGAEVGWSRDGIDNVFVVVGSALLVAVLGITGSVLLTHILHRKEQK</sequence>
<dbReference type="InterPro" id="IPR005642">
    <property type="entry name" value="LysO"/>
</dbReference>
<proteinExistence type="predicted"/>